<dbReference type="Proteomes" id="UP000233440">
    <property type="component" value="Unassembled WGS sequence"/>
</dbReference>
<protein>
    <submittedName>
        <fullName evidence="2">Uncharacterized protein</fullName>
    </submittedName>
</protein>
<reference evidence="2 3" key="1">
    <citation type="submission" date="2017-11" db="EMBL/GenBank/DDBJ databases">
        <title>Bacillus camelliae sp. nov., isolated from pu'er tea.</title>
        <authorList>
            <person name="Niu L."/>
        </authorList>
    </citation>
    <scope>NUCLEOTIDE SEQUENCE [LARGE SCALE GENOMIC DNA]</scope>
    <source>
        <strain evidence="2 3">7578-1</strain>
    </source>
</reference>
<keyword evidence="1" id="KW-0472">Membrane</keyword>
<proteinExistence type="predicted"/>
<keyword evidence="3" id="KW-1185">Reference proteome</keyword>
<comment type="caution">
    <text evidence="2">The sequence shown here is derived from an EMBL/GenBank/DDBJ whole genome shotgun (WGS) entry which is preliminary data.</text>
</comment>
<feature type="transmembrane region" description="Helical" evidence="1">
    <location>
        <begin position="6"/>
        <end position="24"/>
    </location>
</feature>
<keyword evidence="1" id="KW-0812">Transmembrane</keyword>
<evidence type="ECO:0000256" key="1">
    <source>
        <dbReference type="SAM" id="Phobius"/>
    </source>
</evidence>
<gene>
    <name evidence="2" type="ORF">CWO92_15305</name>
</gene>
<name>A0A2N3LHQ7_9BACI</name>
<keyword evidence="1" id="KW-1133">Transmembrane helix</keyword>
<organism evidence="2 3">
    <name type="scientific">Heyndrickxia camelliae</name>
    <dbReference type="NCBI Taxonomy" id="1707093"/>
    <lineage>
        <taxon>Bacteria</taxon>
        <taxon>Bacillati</taxon>
        <taxon>Bacillota</taxon>
        <taxon>Bacilli</taxon>
        <taxon>Bacillales</taxon>
        <taxon>Bacillaceae</taxon>
        <taxon>Heyndrickxia</taxon>
    </lineage>
</organism>
<dbReference type="EMBL" id="PIQO01000012">
    <property type="protein sequence ID" value="PKR84172.1"/>
    <property type="molecule type" value="Genomic_DNA"/>
</dbReference>
<accession>A0A2N3LHQ7</accession>
<dbReference type="AlphaFoldDB" id="A0A2N3LHQ7"/>
<sequence length="60" mass="6743">MKKKEVFLLSSLSFSFGVIIGFFISPVKRGIYNIAGNNIKYHYDEKDPSIGISSEDQANQ</sequence>
<dbReference type="RefSeq" id="WP_101355089.1">
    <property type="nucleotide sequence ID" value="NZ_PIQO01000012.1"/>
</dbReference>
<evidence type="ECO:0000313" key="3">
    <source>
        <dbReference type="Proteomes" id="UP000233440"/>
    </source>
</evidence>
<evidence type="ECO:0000313" key="2">
    <source>
        <dbReference type="EMBL" id="PKR84172.1"/>
    </source>
</evidence>